<dbReference type="Gene3D" id="3.40.50.1820">
    <property type="entry name" value="alpha/beta hydrolase"/>
    <property type="match status" value="1"/>
</dbReference>
<dbReference type="PANTHER" id="PTHR43142">
    <property type="entry name" value="CARBOXYLIC ESTER HYDROLASE"/>
    <property type="match status" value="1"/>
</dbReference>
<evidence type="ECO:0000256" key="1">
    <source>
        <dbReference type="ARBA" id="ARBA00005964"/>
    </source>
</evidence>
<reference evidence="8 9" key="1">
    <citation type="submission" date="2017-03" db="EMBL/GenBank/DDBJ databases">
        <title>Genome of the blue death feigning beetle - Asbolus verrucosus.</title>
        <authorList>
            <person name="Rider S.D."/>
        </authorList>
    </citation>
    <scope>NUCLEOTIDE SEQUENCE [LARGE SCALE GENOMIC DNA]</scope>
    <source>
        <strain evidence="8">Butters</strain>
        <tissue evidence="8">Head and leg muscle</tissue>
    </source>
</reference>
<dbReference type="EC" id="3.1.1.-" evidence="6"/>
<dbReference type="GO" id="GO:0052689">
    <property type="term" value="F:carboxylic ester hydrolase activity"/>
    <property type="evidence" value="ECO:0007669"/>
    <property type="project" value="UniProtKB-KW"/>
</dbReference>
<evidence type="ECO:0000256" key="3">
    <source>
        <dbReference type="ARBA" id="ARBA00022801"/>
    </source>
</evidence>
<accession>A0A482VXZ3</accession>
<keyword evidence="2" id="KW-0719">Serine esterase</keyword>
<keyword evidence="4" id="KW-1015">Disulfide bond</keyword>
<feature type="non-terminal residue" evidence="8">
    <location>
        <position position="380"/>
    </location>
</feature>
<proteinExistence type="inferred from homology"/>
<gene>
    <name evidence="8" type="ORF">BDFB_005421</name>
</gene>
<evidence type="ECO:0000313" key="8">
    <source>
        <dbReference type="EMBL" id="RZC37157.1"/>
    </source>
</evidence>
<dbReference type="STRING" id="1661398.A0A482VXZ3"/>
<evidence type="ECO:0000259" key="7">
    <source>
        <dbReference type="Pfam" id="PF00135"/>
    </source>
</evidence>
<organism evidence="8 9">
    <name type="scientific">Asbolus verrucosus</name>
    <name type="common">Desert ironclad beetle</name>
    <dbReference type="NCBI Taxonomy" id="1661398"/>
    <lineage>
        <taxon>Eukaryota</taxon>
        <taxon>Metazoa</taxon>
        <taxon>Ecdysozoa</taxon>
        <taxon>Arthropoda</taxon>
        <taxon>Hexapoda</taxon>
        <taxon>Insecta</taxon>
        <taxon>Pterygota</taxon>
        <taxon>Neoptera</taxon>
        <taxon>Endopterygota</taxon>
        <taxon>Coleoptera</taxon>
        <taxon>Polyphaga</taxon>
        <taxon>Cucujiformia</taxon>
        <taxon>Tenebrionidae</taxon>
        <taxon>Pimeliinae</taxon>
        <taxon>Asbolus</taxon>
    </lineage>
</organism>
<sequence length="380" mass="41951">MENLVCSVEQGLLRGQYETNVQGGSFFSFVGIPYAKAPLGELRFKGPQPPECWEGIRDATKQGSPCHALQLLPTPETLVLKPMGSEDCLFLNVYTRQLPKSDQDEVKPVMMFIHGGAFIAGSSDRSMYGPEFLMTEDIVLVTINYRLGALGFLAIDDPTLGVTGNAGFKDMVQALKWIKNNIKQFGGDSDNVTIFGESAGGASVHYLVLSPLAKAIIQSASVLCPWAHGVNSAQKLAEIIGFTATDNKKILQFLQEVPVEKLVEGQIKLGDWLSPVKKRHVGPSVELESENAFLSEDPIKLINSGDYNQVPLMFGYTSLEGIFEEGSKLLGFQSNLEEFVPYYLGYQQDSDDFKEINKKILEFYYGSDRVDSDNKDALYL</sequence>
<dbReference type="OrthoDB" id="19653at2759"/>
<evidence type="ECO:0000256" key="4">
    <source>
        <dbReference type="ARBA" id="ARBA00023157"/>
    </source>
</evidence>
<dbReference type="InterPro" id="IPR019819">
    <property type="entry name" value="Carboxylesterase_B_CS"/>
</dbReference>
<dbReference type="PROSITE" id="PS00941">
    <property type="entry name" value="CARBOXYLESTERASE_B_2"/>
    <property type="match status" value="1"/>
</dbReference>
<dbReference type="Pfam" id="PF00135">
    <property type="entry name" value="COesterase"/>
    <property type="match status" value="1"/>
</dbReference>
<dbReference type="InterPro" id="IPR019826">
    <property type="entry name" value="Carboxylesterase_B_AS"/>
</dbReference>
<evidence type="ECO:0000256" key="6">
    <source>
        <dbReference type="RuleBase" id="RU361235"/>
    </source>
</evidence>
<dbReference type="InterPro" id="IPR029058">
    <property type="entry name" value="AB_hydrolase_fold"/>
</dbReference>
<evidence type="ECO:0000313" key="9">
    <source>
        <dbReference type="Proteomes" id="UP000292052"/>
    </source>
</evidence>
<keyword evidence="9" id="KW-1185">Reference proteome</keyword>
<dbReference type="InterPro" id="IPR002018">
    <property type="entry name" value="CarbesteraseB"/>
</dbReference>
<dbReference type="PROSITE" id="PS00122">
    <property type="entry name" value="CARBOXYLESTERASE_B_1"/>
    <property type="match status" value="1"/>
</dbReference>
<protein>
    <recommendedName>
        <fullName evidence="6">Carboxylic ester hydrolase</fullName>
        <ecNumber evidence="6">3.1.1.-</ecNumber>
    </recommendedName>
</protein>
<dbReference type="Proteomes" id="UP000292052">
    <property type="component" value="Unassembled WGS sequence"/>
</dbReference>
<comment type="caution">
    <text evidence="8">The sequence shown here is derived from an EMBL/GenBank/DDBJ whole genome shotgun (WGS) entry which is preliminary data.</text>
</comment>
<dbReference type="PANTHER" id="PTHR43142:SF1">
    <property type="entry name" value="CARBOXYLIC ESTER HYDROLASE"/>
    <property type="match status" value="1"/>
</dbReference>
<name>A0A482VXZ3_ASBVE</name>
<keyword evidence="5" id="KW-0325">Glycoprotein</keyword>
<dbReference type="EMBL" id="QDEB01055270">
    <property type="protein sequence ID" value="RZC37157.1"/>
    <property type="molecule type" value="Genomic_DNA"/>
</dbReference>
<comment type="similarity">
    <text evidence="1 6">Belongs to the type-B carboxylesterase/lipase family.</text>
</comment>
<evidence type="ECO:0000256" key="2">
    <source>
        <dbReference type="ARBA" id="ARBA00022487"/>
    </source>
</evidence>
<dbReference type="AlphaFoldDB" id="A0A482VXZ3"/>
<evidence type="ECO:0000256" key="5">
    <source>
        <dbReference type="ARBA" id="ARBA00023180"/>
    </source>
</evidence>
<feature type="domain" description="Carboxylesterase type B" evidence="7">
    <location>
        <begin position="5"/>
        <end position="372"/>
    </location>
</feature>
<dbReference type="SUPFAM" id="SSF53474">
    <property type="entry name" value="alpha/beta-Hydrolases"/>
    <property type="match status" value="1"/>
</dbReference>
<keyword evidence="3 6" id="KW-0378">Hydrolase</keyword>